<keyword evidence="2" id="KW-1185">Reference proteome</keyword>
<evidence type="ECO:0000313" key="2">
    <source>
        <dbReference type="Proteomes" id="UP001378188"/>
    </source>
</evidence>
<comment type="caution">
    <text evidence="1">The sequence shown here is derived from an EMBL/GenBank/DDBJ whole genome shotgun (WGS) entry which is preliminary data.</text>
</comment>
<dbReference type="EMBL" id="JAZHOF010000001">
    <property type="protein sequence ID" value="MEJ8570432.1"/>
    <property type="molecule type" value="Genomic_DNA"/>
</dbReference>
<gene>
    <name evidence="1" type="ORF">V3328_03055</name>
</gene>
<sequence length="201" mass="21186">MIPPTMPTEDFRTAPDPVALASGRSVHDAACSIWDVPEESSAEALVAAAHGTEERAVYLSEMRPLYDAAKRCLTQLSGFLLLLQTSRLDPGREGLLLASAIDQLKACGERLDAVAAPAGARRHHAAMKGLLARLNAIAAVLDRAGDLIDPAGAALDEAMNDLFAAQRRLLALSAPDAGLTPMDFSAACCNCRPKNRQASGQ</sequence>
<dbReference type="RefSeq" id="WP_340328161.1">
    <property type="nucleotide sequence ID" value="NZ_JAZHOF010000001.1"/>
</dbReference>
<name>A0AAW9RAR7_9HYPH</name>
<dbReference type="Proteomes" id="UP001378188">
    <property type="component" value="Unassembled WGS sequence"/>
</dbReference>
<dbReference type="AlphaFoldDB" id="A0AAW9RAR7"/>
<evidence type="ECO:0000313" key="1">
    <source>
        <dbReference type="EMBL" id="MEJ8570432.1"/>
    </source>
</evidence>
<accession>A0AAW9RAR7</accession>
<protein>
    <submittedName>
        <fullName evidence="1">Uncharacterized protein</fullName>
    </submittedName>
</protein>
<organism evidence="1 2">
    <name type="scientific">Microbaculum marinum</name>
    <dbReference type="NCBI Taxonomy" id="1764581"/>
    <lineage>
        <taxon>Bacteria</taxon>
        <taxon>Pseudomonadati</taxon>
        <taxon>Pseudomonadota</taxon>
        <taxon>Alphaproteobacteria</taxon>
        <taxon>Hyphomicrobiales</taxon>
        <taxon>Tepidamorphaceae</taxon>
        <taxon>Microbaculum</taxon>
    </lineage>
</organism>
<reference evidence="1 2" key="1">
    <citation type="submission" date="2024-02" db="EMBL/GenBank/DDBJ databases">
        <title>Genome analysis and characterization of Microbaculum marinisediminis sp. nov., isolated from marine sediment.</title>
        <authorList>
            <person name="Du Z.-J."/>
            <person name="Ye Y.-Q."/>
            <person name="Zhang Z.-R."/>
            <person name="Yuan S.-M."/>
            <person name="Zhang X.-Y."/>
        </authorList>
    </citation>
    <scope>NUCLEOTIDE SEQUENCE [LARGE SCALE GENOMIC DNA]</scope>
    <source>
        <strain evidence="1 2">SDUM1044001</strain>
    </source>
</reference>
<proteinExistence type="predicted"/>